<gene>
    <name evidence="1" type="ORF">PCARR_a0205</name>
</gene>
<protein>
    <submittedName>
        <fullName evidence="1">Uncharacterized protein</fullName>
    </submittedName>
</protein>
<organism evidence="1 2">
    <name type="scientific">Pseudoalteromonas carrageenovora IAM 12662</name>
    <dbReference type="NCBI Taxonomy" id="1314868"/>
    <lineage>
        <taxon>Bacteria</taxon>
        <taxon>Pseudomonadati</taxon>
        <taxon>Pseudomonadota</taxon>
        <taxon>Gammaproteobacteria</taxon>
        <taxon>Alteromonadales</taxon>
        <taxon>Pseudoalteromonadaceae</taxon>
        <taxon>Pseudoalteromonas</taxon>
    </lineage>
</organism>
<evidence type="ECO:0000313" key="2">
    <source>
        <dbReference type="Proteomes" id="UP000615003"/>
    </source>
</evidence>
<comment type="caution">
    <text evidence="1">The sequence shown here is derived from an EMBL/GenBank/DDBJ whole genome shotgun (WGS) entry which is preliminary data.</text>
</comment>
<accession>A0ABR9EPP2</accession>
<reference evidence="1 2" key="1">
    <citation type="submission" date="2015-06" db="EMBL/GenBank/DDBJ databases">
        <title>Genome sequence of Pseudoalteromonas carrageenovora.</title>
        <authorList>
            <person name="Xie B.-B."/>
            <person name="Rong J.-C."/>
            <person name="Qin Q.-L."/>
            <person name="Zhang Y.-Z."/>
        </authorList>
    </citation>
    <scope>NUCLEOTIDE SEQUENCE [LARGE SCALE GENOMIC DNA]</scope>
    <source>
        <strain evidence="1 2">IAM 12662</strain>
    </source>
</reference>
<sequence>MPVAQSYLARAISETYIFTTPRQQARRLQVNLTPRRS</sequence>
<proteinExistence type="predicted"/>
<dbReference type="Proteomes" id="UP000615003">
    <property type="component" value="Unassembled WGS sequence"/>
</dbReference>
<evidence type="ECO:0000313" key="1">
    <source>
        <dbReference type="EMBL" id="MBE0381960.1"/>
    </source>
</evidence>
<name>A0ABR9EPP2_PSEVC</name>
<dbReference type="EMBL" id="AQGW01000018">
    <property type="protein sequence ID" value="MBE0381960.1"/>
    <property type="molecule type" value="Genomic_DNA"/>
</dbReference>
<keyword evidence="2" id="KW-1185">Reference proteome</keyword>